<feature type="region of interest" description="Disordered" evidence="11">
    <location>
        <begin position="137"/>
        <end position="202"/>
    </location>
</feature>
<dbReference type="Gene3D" id="3.10.260.10">
    <property type="entry name" value="Transcription regulator HTH, APSES-type DNA-binding domain"/>
    <property type="match status" value="1"/>
</dbReference>
<reference evidence="13" key="1">
    <citation type="submission" date="2021-07" db="EMBL/GenBank/DDBJ databases">
        <authorList>
            <person name="Branca A.L. A."/>
        </authorList>
    </citation>
    <scope>NUCLEOTIDE SEQUENCE</scope>
</reference>
<dbReference type="GO" id="GO:0003700">
    <property type="term" value="F:DNA-binding transcription factor activity"/>
    <property type="evidence" value="ECO:0007669"/>
    <property type="project" value="TreeGrafter"/>
</dbReference>
<evidence type="ECO:0000256" key="3">
    <source>
        <dbReference type="ARBA" id="ARBA00022969"/>
    </source>
</evidence>
<dbReference type="GO" id="GO:0030435">
    <property type="term" value="P:sporulation resulting in formation of a cellular spore"/>
    <property type="evidence" value="ECO:0007669"/>
    <property type="project" value="UniProtKB-KW"/>
</dbReference>
<dbReference type="GO" id="GO:0048315">
    <property type="term" value="P:conidium formation"/>
    <property type="evidence" value="ECO:0007669"/>
    <property type="project" value="UniProtKB-KW"/>
</dbReference>
<name>A0A9W4HCA4_PENNA</name>
<feature type="domain" description="HTH APSES-type" evidence="12">
    <location>
        <begin position="358"/>
        <end position="464"/>
    </location>
</feature>
<dbReference type="SUPFAM" id="SSF54616">
    <property type="entry name" value="DNA-binding domain of Mlu1-box binding protein MBP1"/>
    <property type="match status" value="1"/>
</dbReference>
<feature type="compositionally biased region" description="Polar residues" evidence="11">
    <location>
        <begin position="783"/>
        <end position="800"/>
    </location>
</feature>
<sequence>MWFFFFKRHLSSLQCIGMRLLHHPSLHLSIRPNALLLSQPPHPSTPVEYFVCNSLAFFLLPCNVRKHDGRHLRRPLLASPLYSKPFIRATEKLELPSISQVHTRGPADIPWYNPHAAERPLLPGDKLPALSLPTATQGLSRSAYPDPSVTNSTNSSARTSLSGASVPVNEPRSPPSSADLSGTQGRLSLDSSAPTEYSLPPSVNEGYYPSPTSLGSMNQTQPYMDVHSHMSSAQSYAPQGATAGAMSQYQYHGQPPVMQPASSYAPAAFPQYGYPAGITSPPTGHPPSSMGGQMPAQLLPLPGKLQSQNVIDEYSDRYQVSNHAVAPPSGYGNNTGAPLQGFVFDGTGQVAPPGAKPRVTATLWEDEGSLCYQVEAKGVCVARREDNHMINGTKLLNVAGMTRGRRDGILKSEKLRHVVKIGPMHLKGVWIPFERALEFANKEKITDLLYPLFVHNIGGLLYHPANQTRTNMVVQESQQRRLEGPPPVPQRTPSGSQQTPIHHHHPSLQTPMSSHMSQGPMNGQPGSRPGLERANTFPTPPASASSMMNQGSSYEWGGQVPHTQPLSIDTTLSNQRSMPTTPATTPPGNNMQSLPAYQGQAYDSSKPYYSTAPPTHAQYAPHTPLTQSGMPSYGQPLHGGYMKSEMAPPNPRPGVSEPETSERDSNRYSQSNGPGETVAEHDQEYMQDHNAGYNSNRGSYTYTTNPSVSSLTGEHSQLTPEMTSSPSQQNGSGRMTPRTGAGPPPHWASGYNTPPRPAATTLYNAVSDTRGTPANGASDPYSMASTTAPVYPTGNGSLSAGSKRMREDDDIRPESTAEYETSKRRKTITDATLGGPVGGPPILQPMKPSGVMARHR</sequence>
<evidence type="ECO:0000256" key="8">
    <source>
        <dbReference type="ARBA" id="ARBA00031907"/>
    </source>
</evidence>
<keyword evidence="7" id="KW-0183">Conidiation</keyword>
<feature type="compositionally biased region" description="Polar residues" evidence="11">
    <location>
        <begin position="561"/>
        <end position="578"/>
    </location>
</feature>
<dbReference type="OrthoDB" id="4188844at2759"/>
<evidence type="ECO:0000256" key="10">
    <source>
        <dbReference type="ARBA" id="ARBA00073433"/>
    </source>
</evidence>
<evidence type="ECO:0000256" key="6">
    <source>
        <dbReference type="ARBA" id="ARBA00023163"/>
    </source>
</evidence>
<accession>A0A9W4HCA4</accession>
<evidence type="ECO:0000256" key="2">
    <source>
        <dbReference type="ARBA" id="ARBA00019309"/>
    </source>
</evidence>
<protein>
    <recommendedName>
        <fullName evidence="9">Cell pattern formation-associated protein STUA</fullName>
    </recommendedName>
    <alternativeName>
        <fullName evidence="2 10">Cell pattern formation-associated protein stuA</fullName>
    </alternativeName>
    <alternativeName>
        <fullName evidence="8">Stunted protein A</fullName>
    </alternativeName>
</protein>
<evidence type="ECO:0000256" key="9">
    <source>
        <dbReference type="ARBA" id="ARBA00073215"/>
    </source>
</evidence>
<comment type="similarity">
    <text evidence="1">Belongs to the EFG1/PHD1/stuA family.</text>
</comment>
<keyword evidence="3" id="KW-0749">Sporulation</keyword>
<evidence type="ECO:0000256" key="1">
    <source>
        <dbReference type="ARBA" id="ARBA00007247"/>
    </source>
</evidence>
<proteinExistence type="inferred from homology"/>
<evidence type="ECO:0000256" key="7">
    <source>
        <dbReference type="ARBA" id="ARBA00023321"/>
    </source>
</evidence>
<dbReference type="FunFam" id="3.10.260.10:FF:000003">
    <property type="entry name" value="Ascospore maturation 1 protein"/>
    <property type="match status" value="1"/>
</dbReference>
<dbReference type="PANTHER" id="PTHR47792">
    <property type="entry name" value="PROTEIN SOK2-RELATED"/>
    <property type="match status" value="1"/>
</dbReference>
<gene>
    <name evidence="13" type="ORF">PNAL_LOCUS1318</name>
</gene>
<evidence type="ECO:0000313" key="13">
    <source>
        <dbReference type="EMBL" id="CAG7980929.1"/>
    </source>
</evidence>
<dbReference type="AlphaFoldDB" id="A0A9W4HCA4"/>
<dbReference type="PROSITE" id="PS51299">
    <property type="entry name" value="HTH_APSES"/>
    <property type="match status" value="1"/>
</dbReference>
<dbReference type="PANTHER" id="PTHR47792:SF1">
    <property type="entry name" value="PROTEIN SOK2-RELATED"/>
    <property type="match status" value="1"/>
</dbReference>
<keyword evidence="5" id="KW-0238">DNA-binding</keyword>
<keyword evidence="4" id="KW-0805">Transcription regulation</keyword>
<dbReference type="GO" id="GO:0043565">
    <property type="term" value="F:sequence-specific DNA binding"/>
    <property type="evidence" value="ECO:0007669"/>
    <property type="project" value="TreeGrafter"/>
</dbReference>
<dbReference type="InterPro" id="IPR029790">
    <property type="entry name" value="EFG1/Phd1/StuA"/>
</dbReference>
<dbReference type="InterPro" id="IPR036887">
    <property type="entry name" value="HTH_APSES_sf"/>
</dbReference>
<comment type="caution">
    <text evidence="13">The sequence shown here is derived from an EMBL/GenBank/DDBJ whole genome shotgun (WGS) entry which is preliminary data.</text>
</comment>
<feature type="compositionally biased region" description="Basic and acidic residues" evidence="11">
    <location>
        <begin position="804"/>
        <end position="815"/>
    </location>
</feature>
<evidence type="ECO:0000256" key="4">
    <source>
        <dbReference type="ARBA" id="ARBA00023015"/>
    </source>
</evidence>
<feature type="compositionally biased region" description="Polar residues" evidence="11">
    <location>
        <begin position="491"/>
        <end position="500"/>
    </location>
</feature>
<feature type="compositionally biased region" description="Polar residues" evidence="11">
    <location>
        <begin position="148"/>
        <end position="163"/>
    </location>
</feature>
<keyword evidence="6" id="KW-0804">Transcription</keyword>
<dbReference type="InterPro" id="IPR003163">
    <property type="entry name" value="Tscrpt_reg_HTH_APSES-type"/>
</dbReference>
<organism evidence="13 14">
    <name type="scientific">Penicillium nalgiovense</name>
    <dbReference type="NCBI Taxonomy" id="60175"/>
    <lineage>
        <taxon>Eukaryota</taxon>
        <taxon>Fungi</taxon>
        <taxon>Dikarya</taxon>
        <taxon>Ascomycota</taxon>
        <taxon>Pezizomycotina</taxon>
        <taxon>Eurotiomycetes</taxon>
        <taxon>Eurotiomycetidae</taxon>
        <taxon>Eurotiales</taxon>
        <taxon>Aspergillaceae</taxon>
        <taxon>Penicillium</taxon>
    </lineage>
</organism>
<dbReference type="Proteomes" id="UP001153461">
    <property type="component" value="Unassembled WGS sequence"/>
</dbReference>
<feature type="compositionally biased region" description="Polar residues" evidence="11">
    <location>
        <begin position="761"/>
        <end position="772"/>
    </location>
</feature>
<dbReference type="InterPro" id="IPR018004">
    <property type="entry name" value="KilA/APSES_HTH"/>
</dbReference>
<feature type="compositionally biased region" description="Basic and acidic residues" evidence="11">
    <location>
        <begin position="678"/>
        <end position="687"/>
    </location>
</feature>
<evidence type="ECO:0000256" key="11">
    <source>
        <dbReference type="SAM" id="MobiDB-lite"/>
    </source>
</evidence>
<dbReference type="GO" id="GO:0045944">
    <property type="term" value="P:positive regulation of transcription by RNA polymerase II"/>
    <property type="evidence" value="ECO:0007669"/>
    <property type="project" value="TreeGrafter"/>
</dbReference>
<feature type="compositionally biased region" description="Polar residues" evidence="11">
    <location>
        <begin position="175"/>
        <end position="195"/>
    </location>
</feature>
<feature type="compositionally biased region" description="Polar residues" evidence="11">
    <location>
        <begin position="542"/>
        <end position="553"/>
    </location>
</feature>
<evidence type="ECO:0000313" key="14">
    <source>
        <dbReference type="Proteomes" id="UP001153461"/>
    </source>
</evidence>
<dbReference type="GO" id="GO:0005634">
    <property type="term" value="C:nucleus"/>
    <property type="evidence" value="ECO:0007669"/>
    <property type="project" value="TreeGrafter"/>
</dbReference>
<feature type="compositionally biased region" description="Polar residues" evidence="11">
    <location>
        <begin position="507"/>
        <end position="525"/>
    </location>
</feature>
<dbReference type="EMBL" id="CAJVNV010000035">
    <property type="protein sequence ID" value="CAG7980929.1"/>
    <property type="molecule type" value="Genomic_DNA"/>
</dbReference>
<dbReference type="Pfam" id="PF04383">
    <property type="entry name" value="KilA-N"/>
    <property type="match status" value="1"/>
</dbReference>
<evidence type="ECO:0000259" key="12">
    <source>
        <dbReference type="PROSITE" id="PS51299"/>
    </source>
</evidence>
<feature type="compositionally biased region" description="Polar residues" evidence="11">
    <location>
        <begin position="692"/>
        <end position="733"/>
    </location>
</feature>
<evidence type="ECO:0000256" key="5">
    <source>
        <dbReference type="ARBA" id="ARBA00023125"/>
    </source>
</evidence>
<dbReference type="SMART" id="SM01252">
    <property type="entry name" value="KilA-N"/>
    <property type="match status" value="1"/>
</dbReference>
<feature type="region of interest" description="Disordered" evidence="11">
    <location>
        <begin position="475"/>
        <end position="856"/>
    </location>
</feature>